<name>A0A9P4QQI5_9PLEO</name>
<evidence type="ECO:0000313" key="2">
    <source>
        <dbReference type="EMBL" id="KAF2729037.1"/>
    </source>
</evidence>
<comment type="caution">
    <text evidence="2">The sequence shown here is derived from an EMBL/GenBank/DDBJ whole genome shotgun (WGS) entry which is preliminary data.</text>
</comment>
<accession>A0A9P4QQI5</accession>
<protein>
    <submittedName>
        <fullName evidence="2">Uncharacterized protein</fullName>
    </submittedName>
</protein>
<dbReference type="OrthoDB" id="3790861at2759"/>
<evidence type="ECO:0000313" key="3">
    <source>
        <dbReference type="Proteomes" id="UP000799444"/>
    </source>
</evidence>
<feature type="region of interest" description="Disordered" evidence="1">
    <location>
        <begin position="19"/>
        <end position="110"/>
    </location>
</feature>
<feature type="compositionally biased region" description="Polar residues" evidence="1">
    <location>
        <begin position="161"/>
        <end position="172"/>
    </location>
</feature>
<evidence type="ECO:0000256" key="1">
    <source>
        <dbReference type="SAM" id="MobiDB-lite"/>
    </source>
</evidence>
<proteinExistence type="predicted"/>
<dbReference type="EMBL" id="ML996258">
    <property type="protein sequence ID" value="KAF2729037.1"/>
    <property type="molecule type" value="Genomic_DNA"/>
</dbReference>
<organism evidence="2 3">
    <name type="scientific">Polyplosphaeria fusca</name>
    <dbReference type="NCBI Taxonomy" id="682080"/>
    <lineage>
        <taxon>Eukaryota</taxon>
        <taxon>Fungi</taxon>
        <taxon>Dikarya</taxon>
        <taxon>Ascomycota</taxon>
        <taxon>Pezizomycotina</taxon>
        <taxon>Dothideomycetes</taxon>
        <taxon>Pleosporomycetidae</taxon>
        <taxon>Pleosporales</taxon>
        <taxon>Tetraplosphaeriaceae</taxon>
        <taxon>Polyplosphaeria</taxon>
    </lineage>
</organism>
<reference evidence="2" key="1">
    <citation type="journal article" date="2020" name="Stud. Mycol.">
        <title>101 Dothideomycetes genomes: a test case for predicting lifestyles and emergence of pathogens.</title>
        <authorList>
            <person name="Haridas S."/>
            <person name="Albert R."/>
            <person name="Binder M."/>
            <person name="Bloem J."/>
            <person name="Labutti K."/>
            <person name="Salamov A."/>
            <person name="Andreopoulos B."/>
            <person name="Baker S."/>
            <person name="Barry K."/>
            <person name="Bills G."/>
            <person name="Bluhm B."/>
            <person name="Cannon C."/>
            <person name="Castanera R."/>
            <person name="Culley D."/>
            <person name="Daum C."/>
            <person name="Ezra D."/>
            <person name="Gonzalez J."/>
            <person name="Henrissat B."/>
            <person name="Kuo A."/>
            <person name="Liang C."/>
            <person name="Lipzen A."/>
            <person name="Lutzoni F."/>
            <person name="Magnuson J."/>
            <person name="Mondo S."/>
            <person name="Nolan M."/>
            <person name="Ohm R."/>
            <person name="Pangilinan J."/>
            <person name="Park H.-J."/>
            <person name="Ramirez L."/>
            <person name="Alfaro M."/>
            <person name="Sun H."/>
            <person name="Tritt A."/>
            <person name="Yoshinaga Y."/>
            <person name="Zwiers L.-H."/>
            <person name="Turgeon B."/>
            <person name="Goodwin S."/>
            <person name="Spatafora J."/>
            <person name="Crous P."/>
            <person name="Grigoriev I."/>
        </authorList>
    </citation>
    <scope>NUCLEOTIDE SEQUENCE</scope>
    <source>
        <strain evidence="2">CBS 125425</strain>
    </source>
</reference>
<sequence>MIKGFRRLNWKEGHQKAKKFFERLPSQSSQSKDSERDDGSDELVLPRHNFQDLDAGYGSDSESYIRRSAFTPTDQSRGSDRSSRKKSSKRLEKMSPITEGINSEDGNRYEDDMHDTELEVISEYELKPGPDAYRSLVEESFYTSEDDTDEDVRQKVEEDVGSQNPLNRSNSHCLPANTDPPRVEEKSALQRAEETYLKNLEERVKLDAEIADLTVRYEEWKRDLPDYVTTRNTAPSQRTASSLSTTQLRTLEREPVLYQQGGWQYGRRYGPGDIKLIDIAKKPLPPAPEGPAPEGPKHHCVRGGHIFQPIKIGLAPDNIAINNLAVRPYLHTQNGTKQHVHIPIKCDNCNRDVDEELWECEIPVCRLSVCYRCAIQMQQNSEVRALGSWAASASGSR</sequence>
<dbReference type="Proteomes" id="UP000799444">
    <property type="component" value="Unassembled WGS sequence"/>
</dbReference>
<keyword evidence="3" id="KW-1185">Reference proteome</keyword>
<feature type="region of interest" description="Disordered" evidence="1">
    <location>
        <begin position="124"/>
        <end position="186"/>
    </location>
</feature>
<gene>
    <name evidence="2" type="ORF">EJ04DRAFT_82592</name>
</gene>
<dbReference type="AlphaFoldDB" id="A0A9P4QQI5"/>